<dbReference type="GO" id="GO:0016020">
    <property type="term" value="C:membrane"/>
    <property type="evidence" value="ECO:0007669"/>
    <property type="project" value="InterPro"/>
</dbReference>
<dbReference type="Pfam" id="PF01537">
    <property type="entry name" value="Herpes_glycop_D"/>
    <property type="match status" value="1"/>
</dbReference>
<proteinExistence type="predicted"/>
<dbReference type="RefSeq" id="YP_010802645.1">
    <property type="nucleotide sequence ID" value="NC_077028.1"/>
</dbReference>
<keyword evidence="1" id="KW-1133">Transmembrane helix</keyword>
<dbReference type="InterPro" id="IPR002896">
    <property type="entry name" value="Herpes_glycop_dom"/>
</dbReference>
<evidence type="ECO:0000259" key="2">
    <source>
        <dbReference type="Pfam" id="PF01537"/>
    </source>
</evidence>
<dbReference type="KEGG" id="vg:80541418"/>
<gene>
    <name evidence="3" type="primary">envelope glycoprotein D</name>
</gene>
<name>A0A5P9JTQ3_9ALPH</name>
<reference evidence="3" key="2">
    <citation type="submission" date="2019-05" db="EMBL/GenBank/DDBJ databases">
        <authorList>
            <person name="Sutherland M."/>
            <person name="Sarker S."/>
            <person name="Raidal S.R."/>
        </authorList>
    </citation>
    <scope>NUCLEOTIDE SEQUENCE</scope>
    <source>
        <strain evidence="3">PsHV 5</strain>
    </source>
</reference>
<evidence type="ECO:0000256" key="1">
    <source>
        <dbReference type="SAM" id="Phobius"/>
    </source>
</evidence>
<keyword evidence="4" id="KW-1185">Reference proteome</keyword>
<dbReference type="Gene3D" id="2.70.230.10">
    <property type="match status" value="1"/>
</dbReference>
<reference evidence="3" key="1">
    <citation type="journal article" date="2019" name="Vet. Microbiol.">
        <title>Molecular and microscopic characterisation of a novel pathogenic herpesvirus from Indian ringneck parrots (Psittacula krameri).</title>
        <authorList>
            <person name="Sutherland M."/>
            <person name="Sarker S."/>
            <person name="Raidal S.R."/>
        </authorList>
    </citation>
    <scope>NUCLEOTIDE SEQUENCE</scope>
    <source>
        <strain evidence="3">PsHV 5</strain>
    </source>
</reference>
<sequence>MILIFLVIISSVFTQDFSILYEPMKNPDAWLRYGTAKQYILVNDGCKYPIITFPYESMRLKAMYSALRRNVSEYYLSIYWIHIVQRDCVRPIYKREYRKCNSVVSLDSCEKSMVVWDREFYPYVAINNDSLNLLAPNEHMRGYYLLVIIADAYIFRYAIEVDVRRGCGCEENKYKPPHPKCQHPDYYALGNLPQDMQPSLESESIHYAKLEYLANKIRQNYQKSVKSTTPKASTSTQLPRSVNVISVNVSEIEDVQSDDRISIPMPITMVLFCSFILVCILMILLIGGFICWHSLGRNKKHILK</sequence>
<keyword evidence="3" id="KW-0946">Virion</keyword>
<dbReference type="GO" id="GO:0019031">
    <property type="term" value="C:viral envelope"/>
    <property type="evidence" value="ECO:0007669"/>
    <property type="project" value="UniProtKB-KW"/>
</dbReference>
<feature type="domain" description="Herpesvirus glycoprotein D/GG/GX" evidence="2">
    <location>
        <begin position="71"/>
        <end position="156"/>
    </location>
</feature>
<keyword evidence="3" id="KW-0261">Viral envelope protein</keyword>
<dbReference type="SUPFAM" id="SSF48726">
    <property type="entry name" value="Immunoglobulin"/>
    <property type="match status" value="1"/>
</dbReference>
<protein>
    <submittedName>
        <fullName evidence="3">Envelope glycoprotein D</fullName>
    </submittedName>
</protein>
<dbReference type="GeneID" id="80541418"/>
<organism evidence="3 4">
    <name type="scientific">Psittacid alphaherpesvirus 5</name>
    <dbReference type="NCBI Taxonomy" id="2972693"/>
    <lineage>
        <taxon>Viruses</taxon>
        <taxon>Duplodnaviria</taxon>
        <taxon>Heunggongvirae</taxon>
        <taxon>Peploviricota</taxon>
        <taxon>Herviviricetes</taxon>
        <taxon>Herpesvirales</taxon>
        <taxon>Orthoherpesviridae</taxon>
        <taxon>Alphaherpesvirinae</taxon>
        <taxon>Iltovirus</taxon>
        <taxon>Iltovirus psittacidalpha5</taxon>
    </lineage>
</organism>
<keyword evidence="1" id="KW-0472">Membrane</keyword>
<evidence type="ECO:0000313" key="4">
    <source>
        <dbReference type="Proteomes" id="UP001162227"/>
    </source>
</evidence>
<dbReference type="InterPro" id="IPR036179">
    <property type="entry name" value="Ig-like_dom_sf"/>
</dbReference>
<keyword evidence="1" id="KW-0812">Transmembrane</keyword>
<dbReference type="EMBL" id="MK955929">
    <property type="protein sequence ID" value="QFU14615.1"/>
    <property type="molecule type" value="Genomic_DNA"/>
</dbReference>
<accession>A0A5P9JTQ3</accession>
<dbReference type="Proteomes" id="UP001162227">
    <property type="component" value="Segment"/>
</dbReference>
<evidence type="ECO:0000313" key="3">
    <source>
        <dbReference type="EMBL" id="QFU14615.1"/>
    </source>
</evidence>
<feature type="transmembrane region" description="Helical" evidence="1">
    <location>
        <begin position="269"/>
        <end position="295"/>
    </location>
</feature>